<protein>
    <submittedName>
        <fullName evidence="6">Tubulin like protein</fullName>
    </submittedName>
</protein>
<dbReference type="SUPFAM" id="SSF55307">
    <property type="entry name" value="Tubulin C-terminal domain-like"/>
    <property type="match status" value="1"/>
</dbReference>
<comment type="caution">
    <text evidence="6">The sequence shown here is derived from an EMBL/GenBank/DDBJ whole genome shotgun (WGS) entry which is preliminary data.</text>
</comment>
<sequence>MKEVLNINLGQCGIQIAGTFWEDFLKSLNPKGDQPRISTEAAQSFFTSPDNVDIFNDEDENETVPIDALAARCILIDAETGTISEILQRKHINRIDSKNIICGTEATGGNWTTAYYEYGSHYHHAIEERILKQMESSESGLEYVNVTFAIASGTGSGLGSYLLEMLNDDYPKVRRNSCIITQDGVAAVSPYNATLGLRSINEMSHLVTIFSNDALLNQTAQSTPQILRGNTKTEKNQEAGFKSINALISRHLREFGMATVSKRFPCFNINAVINAVTPFRSLNLTCPAMVPEQFVNNGDTMEALTTELLKPLNRLSPVPMTSKGRPIAMAIQGEFDSASLKYIKRLKLKQNMVGWMRDNVKLSIPSSFASERSSVDKGMHAIVNDSAISLFLNTSTSNFDSLYSKKAFLHHFTKLLDQEELIDARDHVATLQGYYDEIYTSSVPPKELLNPESLSSIGASLTDKRNTEYTDIWTTLPSSIDTAKPYWWELNGSPIV</sequence>
<evidence type="ECO:0000259" key="5">
    <source>
        <dbReference type="SMART" id="SM00864"/>
    </source>
</evidence>
<gene>
    <name evidence="6" type="ORF">BgAZ_204270</name>
</gene>
<dbReference type="PANTHER" id="PTHR11588">
    <property type="entry name" value="TUBULIN"/>
    <property type="match status" value="1"/>
</dbReference>
<dbReference type="InterPro" id="IPR000217">
    <property type="entry name" value="Tubulin"/>
</dbReference>
<reference evidence="6" key="1">
    <citation type="submission" date="2023-08" db="EMBL/GenBank/DDBJ databases">
        <title>Draft sequence of the Babesia gibsoni genome.</title>
        <authorList>
            <person name="Yamagishi J.Y."/>
            <person name="Xuan X.X."/>
        </authorList>
    </citation>
    <scope>NUCLEOTIDE SEQUENCE</scope>
    <source>
        <strain evidence="6">Azabu</strain>
    </source>
</reference>
<keyword evidence="4" id="KW-0342">GTP-binding</keyword>
<accession>A0AAD8PE93</accession>
<evidence type="ECO:0000256" key="4">
    <source>
        <dbReference type="ARBA" id="ARBA00023134"/>
    </source>
</evidence>
<dbReference type="InterPro" id="IPR004057">
    <property type="entry name" value="Epsilon_tubulin"/>
</dbReference>
<dbReference type="Pfam" id="PF00091">
    <property type="entry name" value="Tubulin"/>
    <property type="match status" value="1"/>
</dbReference>
<keyword evidence="3" id="KW-0547">Nucleotide-binding</keyword>
<dbReference type="InterPro" id="IPR023123">
    <property type="entry name" value="Tubulin_C"/>
</dbReference>
<dbReference type="InterPro" id="IPR008280">
    <property type="entry name" value="Tub_FtsZ_C"/>
</dbReference>
<dbReference type="SUPFAM" id="SSF52490">
    <property type="entry name" value="Tubulin nucleotide-binding domain-like"/>
    <property type="match status" value="1"/>
</dbReference>
<keyword evidence="7" id="KW-1185">Reference proteome</keyword>
<dbReference type="EMBL" id="JAVEPI010000002">
    <property type="protein sequence ID" value="KAK1443551.1"/>
    <property type="molecule type" value="Genomic_DNA"/>
</dbReference>
<dbReference type="SMART" id="SM00864">
    <property type="entry name" value="Tubulin"/>
    <property type="match status" value="1"/>
</dbReference>
<dbReference type="PRINTS" id="PR01161">
    <property type="entry name" value="TUBULIN"/>
</dbReference>
<evidence type="ECO:0000256" key="1">
    <source>
        <dbReference type="ARBA" id="ARBA00009636"/>
    </source>
</evidence>
<keyword evidence="2" id="KW-0493">Microtubule</keyword>
<comment type="similarity">
    <text evidence="1">Belongs to the tubulin family.</text>
</comment>
<dbReference type="Proteomes" id="UP001230268">
    <property type="component" value="Unassembled WGS sequence"/>
</dbReference>
<dbReference type="GO" id="GO:0005874">
    <property type="term" value="C:microtubule"/>
    <property type="evidence" value="ECO:0007669"/>
    <property type="project" value="UniProtKB-KW"/>
</dbReference>
<dbReference type="GO" id="GO:0005525">
    <property type="term" value="F:GTP binding"/>
    <property type="evidence" value="ECO:0007669"/>
    <property type="project" value="UniProtKB-KW"/>
</dbReference>
<evidence type="ECO:0000313" key="6">
    <source>
        <dbReference type="EMBL" id="KAK1443551.1"/>
    </source>
</evidence>
<dbReference type="InterPro" id="IPR003008">
    <property type="entry name" value="Tubulin_FtsZ_GTPase"/>
</dbReference>
<organism evidence="6 7">
    <name type="scientific">Babesia gibsoni</name>
    <dbReference type="NCBI Taxonomy" id="33632"/>
    <lineage>
        <taxon>Eukaryota</taxon>
        <taxon>Sar</taxon>
        <taxon>Alveolata</taxon>
        <taxon>Apicomplexa</taxon>
        <taxon>Aconoidasida</taxon>
        <taxon>Piroplasmida</taxon>
        <taxon>Babesiidae</taxon>
        <taxon>Babesia</taxon>
    </lineage>
</organism>
<feature type="domain" description="Tubulin/FtsZ GTPase" evidence="5">
    <location>
        <begin position="60"/>
        <end position="266"/>
    </location>
</feature>
<proteinExistence type="inferred from homology"/>
<evidence type="ECO:0000256" key="3">
    <source>
        <dbReference type="ARBA" id="ARBA00022741"/>
    </source>
</evidence>
<evidence type="ECO:0000313" key="7">
    <source>
        <dbReference type="Proteomes" id="UP001230268"/>
    </source>
</evidence>
<name>A0AAD8PE93_BABGI</name>
<dbReference type="Gene3D" id="1.10.287.600">
    <property type="entry name" value="Helix hairpin bin"/>
    <property type="match status" value="1"/>
</dbReference>
<evidence type="ECO:0000256" key="2">
    <source>
        <dbReference type="ARBA" id="ARBA00022701"/>
    </source>
</evidence>
<dbReference type="GO" id="GO:0007017">
    <property type="term" value="P:microtubule-based process"/>
    <property type="evidence" value="ECO:0007669"/>
    <property type="project" value="InterPro"/>
</dbReference>
<dbReference type="AlphaFoldDB" id="A0AAD8PE93"/>
<dbReference type="PRINTS" id="PR01519">
    <property type="entry name" value="EPSLNTUBULIN"/>
</dbReference>
<dbReference type="InterPro" id="IPR036525">
    <property type="entry name" value="Tubulin/FtsZ_GTPase_sf"/>
</dbReference>
<dbReference type="Gene3D" id="3.40.50.1440">
    <property type="entry name" value="Tubulin/FtsZ, GTPase domain"/>
    <property type="match status" value="1"/>
</dbReference>